<gene>
    <name evidence="3" type="ORF">CSKR_103543</name>
</gene>
<keyword evidence="4" id="KW-1185">Reference proteome</keyword>
<organism evidence="3 4">
    <name type="scientific">Clonorchis sinensis</name>
    <name type="common">Chinese liver fluke</name>
    <dbReference type="NCBI Taxonomy" id="79923"/>
    <lineage>
        <taxon>Eukaryota</taxon>
        <taxon>Metazoa</taxon>
        <taxon>Spiralia</taxon>
        <taxon>Lophotrochozoa</taxon>
        <taxon>Platyhelminthes</taxon>
        <taxon>Trematoda</taxon>
        <taxon>Digenea</taxon>
        <taxon>Opisthorchiida</taxon>
        <taxon>Opisthorchiata</taxon>
        <taxon>Opisthorchiidae</taxon>
        <taxon>Clonorchis</taxon>
    </lineage>
</organism>
<dbReference type="STRING" id="79923.A0A419PU44"/>
<feature type="compositionally biased region" description="Pro residues" evidence="2">
    <location>
        <begin position="34"/>
        <end position="44"/>
    </location>
</feature>
<comment type="function">
    <text evidence="1">Component of the Mediator complex, a coactivator involved in the regulated transcription of nearly all RNA polymerase II-dependent genes. Mediator functions as a bridge to convey information from gene-specific regulatory proteins to the basal RNA polymerase II transcription machinery.</text>
</comment>
<reference evidence="3 4" key="2">
    <citation type="journal article" date="2021" name="Genomics">
        <title>High-quality reference genome for Clonorchis sinensis.</title>
        <authorList>
            <person name="Young N.D."/>
            <person name="Stroehlein A.J."/>
            <person name="Kinkar L."/>
            <person name="Wang T."/>
            <person name="Sohn W.M."/>
            <person name="Chang B.C.H."/>
            <person name="Kaur P."/>
            <person name="Weisz D."/>
            <person name="Dudchenko O."/>
            <person name="Aiden E.L."/>
            <person name="Korhonen P.K."/>
            <person name="Gasser R.B."/>
        </authorList>
    </citation>
    <scope>NUCLEOTIDE SEQUENCE [LARGE SCALE GENOMIC DNA]</scope>
    <source>
        <strain evidence="3">Cs-k2</strain>
    </source>
</reference>
<dbReference type="Pfam" id="PF05983">
    <property type="entry name" value="Med7"/>
    <property type="match status" value="1"/>
</dbReference>
<name>A0A419PU44_CLOSI</name>
<dbReference type="EMBL" id="NIRI02000056">
    <property type="protein sequence ID" value="KAG5444943.1"/>
    <property type="molecule type" value="Genomic_DNA"/>
</dbReference>
<protein>
    <recommendedName>
        <fullName evidence="1">Mediator of RNA polymerase II transcription subunit 7</fullName>
    </recommendedName>
</protein>
<dbReference type="InParanoid" id="A0A419PU44"/>
<comment type="similarity">
    <text evidence="1">Belongs to the Mediator complex subunit 7 family.</text>
</comment>
<keyword evidence="1" id="KW-0010">Activator</keyword>
<reference evidence="3 4" key="1">
    <citation type="journal article" date="2018" name="Biotechnol. Adv.">
        <title>Improved genomic resources and new bioinformatic workflow for the carcinogenic parasite Clonorchis sinensis: Biotechnological implications.</title>
        <authorList>
            <person name="Wang D."/>
            <person name="Korhonen P.K."/>
            <person name="Gasser R.B."/>
            <person name="Young N.D."/>
        </authorList>
    </citation>
    <scope>NUCLEOTIDE SEQUENCE [LARGE SCALE GENOMIC DNA]</scope>
    <source>
        <strain evidence="3">Cs-k2</strain>
    </source>
</reference>
<dbReference type="InterPro" id="IPR009244">
    <property type="entry name" value="Mediatior_Med7"/>
</dbReference>
<evidence type="ECO:0000313" key="3">
    <source>
        <dbReference type="EMBL" id="KAG5444943.1"/>
    </source>
</evidence>
<proteinExistence type="inferred from homology"/>
<keyword evidence="1" id="KW-0539">Nucleus</keyword>
<dbReference type="AlphaFoldDB" id="A0A419PU44"/>
<dbReference type="GO" id="GO:0003712">
    <property type="term" value="F:transcription coregulator activity"/>
    <property type="evidence" value="ECO:0007669"/>
    <property type="project" value="InterPro"/>
</dbReference>
<comment type="subunit">
    <text evidence="1">Component of the Mediator complex.</text>
</comment>
<dbReference type="GO" id="GO:0016592">
    <property type="term" value="C:mediator complex"/>
    <property type="evidence" value="ECO:0007669"/>
    <property type="project" value="InterPro"/>
</dbReference>
<evidence type="ECO:0000313" key="4">
    <source>
        <dbReference type="Proteomes" id="UP000286415"/>
    </source>
</evidence>
<evidence type="ECO:0000256" key="1">
    <source>
        <dbReference type="RuleBase" id="RU364060"/>
    </source>
</evidence>
<keyword evidence="1" id="KW-0804">Transcription</keyword>
<comment type="subcellular location">
    <subcellularLocation>
        <location evidence="1">Nucleus</location>
    </subcellularLocation>
</comment>
<evidence type="ECO:0000256" key="2">
    <source>
        <dbReference type="SAM" id="MobiDB-lite"/>
    </source>
</evidence>
<sequence length="186" mass="20789">MSCGDKNKPNDSAHVSLFPSPPWQLVTKHHSPSSEPPIRPPTPPGTNVYRMFGNLYNLDDAILRSLESQGVRRVYPQQTKLPSVLFLKSESPKPNGRTKIENGTSSAFPALYSVWDRKLRYDWDEMAQWLEREFTNRKVHGSNPTSASRLPLSRLGKPGSIPALVLSSGGMTGTERMLQPSDFLKV</sequence>
<feature type="region of interest" description="Disordered" evidence="2">
    <location>
        <begin position="1"/>
        <end position="45"/>
    </location>
</feature>
<comment type="caution">
    <text evidence="3">The sequence shown here is derived from an EMBL/GenBank/DDBJ whole genome shotgun (WGS) entry which is preliminary data.</text>
</comment>
<dbReference type="GO" id="GO:0006357">
    <property type="term" value="P:regulation of transcription by RNA polymerase II"/>
    <property type="evidence" value="ECO:0007669"/>
    <property type="project" value="InterPro"/>
</dbReference>
<accession>A0A419PU44</accession>
<dbReference type="OrthoDB" id="10253553at2759"/>
<keyword evidence="1" id="KW-0805">Transcription regulation</keyword>
<feature type="compositionally biased region" description="Basic and acidic residues" evidence="2">
    <location>
        <begin position="1"/>
        <end position="11"/>
    </location>
</feature>
<dbReference type="Proteomes" id="UP000286415">
    <property type="component" value="Unassembled WGS sequence"/>
</dbReference>